<reference evidence="4" key="1">
    <citation type="journal article" date="2019" name="Int. J. Syst. Evol. Microbiol.">
        <title>The Global Catalogue of Microorganisms (GCM) 10K type strain sequencing project: providing services to taxonomists for standard genome sequencing and annotation.</title>
        <authorList>
            <consortium name="The Broad Institute Genomics Platform"/>
            <consortium name="The Broad Institute Genome Sequencing Center for Infectious Disease"/>
            <person name="Wu L."/>
            <person name="Ma J."/>
        </authorList>
    </citation>
    <scope>NUCLEOTIDE SEQUENCE [LARGE SCALE GENOMIC DNA]</scope>
    <source>
        <strain evidence="4">KCTC 12848</strain>
    </source>
</reference>
<dbReference type="Proteomes" id="UP001595833">
    <property type="component" value="Unassembled WGS sequence"/>
</dbReference>
<feature type="transmembrane region" description="Helical" evidence="2">
    <location>
        <begin position="73"/>
        <end position="91"/>
    </location>
</feature>
<keyword evidence="2" id="KW-0472">Membrane</keyword>
<dbReference type="InterPro" id="IPR025445">
    <property type="entry name" value="DUF4191"/>
</dbReference>
<feature type="region of interest" description="Disordered" evidence="1">
    <location>
        <begin position="221"/>
        <end position="249"/>
    </location>
</feature>
<keyword evidence="2" id="KW-0812">Transmembrane</keyword>
<dbReference type="RefSeq" id="WP_344042544.1">
    <property type="nucleotide sequence ID" value="NZ_BAAAKE010000035.1"/>
</dbReference>
<keyword evidence="4" id="KW-1185">Reference proteome</keyword>
<comment type="caution">
    <text evidence="3">The sequence shown here is derived from an EMBL/GenBank/DDBJ whole genome shotgun (WGS) entry which is preliminary data.</text>
</comment>
<feature type="transmembrane region" description="Helical" evidence="2">
    <location>
        <begin position="46"/>
        <end position="67"/>
    </location>
</feature>
<evidence type="ECO:0000256" key="1">
    <source>
        <dbReference type="SAM" id="MobiDB-lite"/>
    </source>
</evidence>
<evidence type="ECO:0000256" key="2">
    <source>
        <dbReference type="SAM" id="Phobius"/>
    </source>
</evidence>
<dbReference type="EMBL" id="JBHSJB010000051">
    <property type="protein sequence ID" value="MFC5059998.1"/>
    <property type="molecule type" value="Genomic_DNA"/>
</dbReference>
<keyword evidence="2" id="KW-1133">Transmembrane helix</keyword>
<protein>
    <submittedName>
        <fullName evidence="3">DUF4191 domain-containing protein</fullName>
    </submittedName>
</protein>
<feature type="region of interest" description="Disordered" evidence="1">
    <location>
        <begin position="1"/>
        <end position="25"/>
    </location>
</feature>
<sequence>MAGKQDKAAAKAAAKEASKARRAASKERRGQIFEAFKMQRREDKALVPLMLLCLLGGAAVAFLIGLIWDMQWLLLPMGIAVGALLAVIVFGRRVQRTVYAKADGQPGAAAWALDNLRGRWRVTQAVAGTTSGDMVHRVIGRPGVVLVAEGAAHRVKGLLAQEKKRIARVVGDTPIYDVIVGTDEDQVPLRKLQAHLMKLPRNIPAAQVDTLENRLAALASRGSRGAALPKGPLPQGAKMRNVQRAMRRR</sequence>
<name>A0ABV9YCQ6_9PSEU</name>
<dbReference type="Pfam" id="PF13829">
    <property type="entry name" value="DUF4191"/>
    <property type="match status" value="1"/>
</dbReference>
<evidence type="ECO:0000313" key="4">
    <source>
        <dbReference type="Proteomes" id="UP001595833"/>
    </source>
</evidence>
<accession>A0ABV9YCQ6</accession>
<evidence type="ECO:0000313" key="3">
    <source>
        <dbReference type="EMBL" id="MFC5059998.1"/>
    </source>
</evidence>
<gene>
    <name evidence="3" type="ORF">ACFPFM_40345</name>
</gene>
<organism evidence="3 4">
    <name type="scientific">Saccharothrix xinjiangensis</name>
    <dbReference type="NCBI Taxonomy" id="204798"/>
    <lineage>
        <taxon>Bacteria</taxon>
        <taxon>Bacillati</taxon>
        <taxon>Actinomycetota</taxon>
        <taxon>Actinomycetes</taxon>
        <taxon>Pseudonocardiales</taxon>
        <taxon>Pseudonocardiaceae</taxon>
        <taxon>Saccharothrix</taxon>
    </lineage>
</organism>
<proteinExistence type="predicted"/>